<organism evidence="1 2">
    <name type="scientific">Pieris brassicae</name>
    <name type="common">White butterfly</name>
    <name type="synonym">Large white butterfly</name>
    <dbReference type="NCBI Taxonomy" id="7116"/>
    <lineage>
        <taxon>Eukaryota</taxon>
        <taxon>Metazoa</taxon>
        <taxon>Ecdysozoa</taxon>
        <taxon>Arthropoda</taxon>
        <taxon>Hexapoda</taxon>
        <taxon>Insecta</taxon>
        <taxon>Pterygota</taxon>
        <taxon>Neoptera</taxon>
        <taxon>Endopterygota</taxon>
        <taxon>Lepidoptera</taxon>
        <taxon>Glossata</taxon>
        <taxon>Ditrysia</taxon>
        <taxon>Papilionoidea</taxon>
        <taxon>Pieridae</taxon>
        <taxon>Pierinae</taxon>
        <taxon>Pieris</taxon>
    </lineage>
</organism>
<evidence type="ECO:0000313" key="1">
    <source>
        <dbReference type="EMBL" id="CAH4018935.1"/>
    </source>
</evidence>
<comment type="caution">
    <text evidence="1">The sequence shown here is derived from an EMBL/GenBank/DDBJ whole genome shotgun (WGS) entry which is preliminary data.</text>
</comment>
<proteinExistence type="predicted"/>
<accession>A0A9P0TEK3</accession>
<evidence type="ECO:0000313" key="2">
    <source>
        <dbReference type="Proteomes" id="UP001152562"/>
    </source>
</evidence>
<gene>
    <name evidence="1" type="ORF">PIBRA_LOCUS3672</name>
</gene>
<dbReference type="Proteomes" id="UP001152562">
    <property type="component" value="Unassembled WGS sequence"/>
</dbReference>
<sequence>MYKQKLLLLGVPICETTKLKNENPNLPSHEPLLPNIKNGKFYNCSSGICEPVNFHSLTQASNPLKFCYQESNEYKCQKLKYNNYKNVDKVLFLSNNIAGKKFYLIDCLVYSEGARVCHKKDESHAKLIDTGNIVRPKEANILSQDEFICEEGERVVCDFNRFVPYGDVLKQKDQIKIDSIVLKTGTMLVNLEYNCIDNWCGFISTPTRRMDHYEPPGGKVYRCYYANRQQVCKGLYSKMRPVYNERDWLSS</sequence>
<name>A0A9P0TEK3_PIEBR</name>
<dbReference type="AlphaFoldDB" id="A0A9P0TEK3"/>
<keyword evidence="2" id="KW-1185">Reference proteome</keyword>
<protein>
    <submittedName>
        <fullName evidence="1">Uncharacterized protein</fullName>
    </submittedName>
</protein>
<reference evidence="1" key="1">
    <citation type="submission" date="2022-05" db="EMBL/GenBank/DDBJ databases">
        <authorList>
            <person name="Okamura Y."/>
        </authorList>
    </citation>
    <scope>NUCLEOTIDE SEQUENCE</scope>
</reference>
<dbReference type="EMBL" id="CALOZG010000004">
    <property type="protein sequence ID" value="CAH4018935.1"/>
    <property type="molecule type" value="Genomic_DNA"/>
</dbReference>